<evidence type="ECO:0008006" key="17">
    <source>
        <dbReference type="Google" id="ProtNLM"/>
    </source>
</evidence>
<dbReference type="OrthoDB" id="67850at2759"/>
<dbReference type="GO" id="GO:0070762">
    <property type="term" value="C:nuclear pore transmembrane ring"/>
    <property type="evidence" value="ECO:0007669"/>
    <property type="project" value="TreeGrafter"/>
</dbReference>
<dbReference type="STRING" id="155417.A0A4Q4TSH5"/>
<name>A0A4Q4TSH5_9PEZI</name>
<evidence type="ECO:0000256" key="5">
    <source>
        <dbReference type="ARBA" id="ARBA00022692"/>
    </source>
</evidence>
<comment type="similarity">
    <text evidence="3">Belongs to the NDC1 family.</text>
</comment>
<feature type="compositionally biased region" description="Basic and acidic residues" evidence="13">
    <location>
        <begin position="637"/>
        <end position="648"/>
    </location>
</feature>
<feature type="transmembrane region" description="Helical" evidence="14">
    <location>
        <begin position="104"/>
        <end position="123"/>
    </location>
</feature>
<evidence type="ECO:0000256" key="7">
    <source>
        <dbReference type="ARBA" id="ARBA00022927"/>
    </source>
</evidence>
<evidence type="ECO:0000313" key="16">
    <source>
        <dbReference type="Proteomes" id="UP000293360"/>
    </source>
</evidence>
<evidence type="ECO:0000256" key="1">
    <source>
        <dbReference type="ARBA" id="ARBA00004232"/>
    </source>
</evidence>
<keyword evidence="5 14" id="KW-0812">Transmembrane</keyword>
<dbReference type="AlphaFoldDB" id="A0A4Q4TSH5"/>
<feature type="region of interest" description="Disordered" evidence="13">
    <location>
        <begin position="379"/>
        <end position="411"/>
    </location>
</feature>
<keyword evidence="8 14" id="KW-1133">Transmembrane helix</keyword>
<keyword evidence="4" id="KW-0813">Transport</keyword>
<dbReference type="Proteomes" id="UP000293360">
    <property type="component" value="Unassembled WGS sequence"/>
</dbReference>
<feature type="transmembrane region" description="Helical" evidence="14">
    <location>
        <begin position="208"/>
        <end position="227"/>
    </location>
</feature>
<reference evidence="15 16" key="1">
    <citation type="submission" date="2018-06" db="EMBL/GenBank/DDBJ databases">
        <title>Complete Genomes of Monosporascus.</title>
        <authorList>
            <person name="Robinson A.J."/>
            <person name="Natvig D.O."/>
        </authorList>
    </citation>
    <scope>NUCLEOTIDE SEQUENCE [LARGE SCALE GENOMIC DNA]</scope>
    <source>
        <strain evidence="15 16">CBS 110550</strain>
    </source>
</reference>
<dbReference type="PANTHER" id="PTHR13269">
    <property type="entry name" value="NUCLEOPORIN NDC1"/>
    <property type="match status" value="1"/>
</dbReference>
<evidence type="ECO:0000256" key="12">
    <source>
        <dbReference type="ARBA" id="ARBA00023242"/>
    </source>
</evidence>
<feature type="transmembrane region" description="Helical" evidence="14">
    <location>
        <begin position="49"/>
        <end position="75"/>
    </location>
</feature>
<dbReference type="GO" id="GO:0031965">
    <property type="term" value="C:nuclear membrane"/>
    <property type="evidence" value="ECO:0007669"/>
    <property type="project" value="UniProtKB-SubCell"/>
</dbReference>
<proteinExistence type="inferred from homology"/>
<evidence type="ECO:0000256" key="10">
    <source>
        <dbReference type="ARBA" id="ARBA00023132"/>
    </source>
</evidence>
<evidence type="ECO:0000256" key="8">
    <source>
        <dbReference type="ARBA" id="ARBA00022989"/>
    </source>
</evidence>
<evidence type="ECO:0000256" key="3">
    <source>
        <dbReference type="ARBA" id="ARBA00005760"/>
    </source>
</evidence>
<organism evidence="15 16">
    <name type="scientific">Monosporascus ibericus</name>
    <dbReference type="NCBI Taxonomy" id="155417"/>
    <lineage>
        <taxon>Eukaryota</taxon>
        <taxon>Fungi</taxon>
        <taxon>Dikarya</taxon>
        <taxon>Ascomycota</taxon>
        <taxon>Pezizomycotina</taxon>
        <taxon>Sordariomycetes</taxon>
        <taxon>Xylariomycetidae</taxon>
        <taxon>Xylariales</taxon>
        <taxon>Xylariales incertae sedis</taxon>
        <taxon>Monosporascus</taxon>
    </lineage>
</organism>
<evidence type="ECO:0000256" key="4">
    <source>
        <dbReference type="ARBA" id="ARBA00022448"/>
    </source>
</evidence>
<gene>
    <name evidence="15" type="ORF">DL764_001134</name>
</gene>
<dbReference type="InterPro" id="IPR019049">
    <property type="entry name" value="Nucleoporin_prot_Ndc1/Nup"/>
</dbReference>
<dbReference type="GO" id="GO:0015031">
    <property type="term" value="P:protein transport"/>
    <property type="evidence" value="ECO:0007669"/>
    <property type="project" value="UniProtKB-KW"/>
</dbReference>
<sequence length="648" mass="72991">MPPPPVARRPPYKDFLQPALQRRFASTAGVVLAFSYVESVTLSRWDSLIWSWFPIGLPGLRALAIFACVLPLIVLRIAHSHMGVRTANSPFDILRRMIWQFQPVETILTYALSFWLFSQLYLLSIPEGANLEWITYYSGDRPRLNERALFYTVNLVLIGVSQGFVHLVYDYDRLELKAVEPKGEGGGQATAPREPDPWEGWKTQIFRMLFRAGTTALAVSMANYAVAYSLLRTSAWGWAMTIFRLFYYNLPKTNIPPSQAPWSIWMLGRSIWAGFMFNILWEISAVTFTYQLQKGPLKNNLPLTTESKDPNGSLINGLKSKKPRIQAFAMLELAYIARDFEDRRKSIFEDIDRKDGPVWSQLFVICLNTIISIEQRIDDYGKPPAPRPAAQAADARPSQPPPRAAQPPKDEDVWLPAVPARGFRDSVGKAVGQIAKGKTPAETLGPVAKRGAIEIGNRVMTSEQKEVLTPEGFNSAFRSLALQVIRLPVVGLFFQQTFRRRLNAAVLGMPHSEVSVYINAAFALSQLAVSSLAEDKYGNVQRDVPNLIRTFTTVIKKLEMFRDKLPSHWTGLEGDRSCHETDRLLDNLKVGLGRLIEAFGAYSADLRLSRADMRLAREAAMRRQTQEENGEAVDGEGEQRQPEMRQAN</sequence>
<keyword evidence="10" id="KW-0906">Nuclear pore complex</keyword>
<feature type="region of interest" description="Disordered" evidence="13">
    <location>
        <begin position="619"/>
        <end position="648"/>
    </location>
</feature>
<dbReference type="GO" id="GO:0070631">
    <property type="term" value="P:spindle pole body localization"/>
    <property type="evidence" value="ECO:0007669"/>
    <property type="project" value="TreeGrafter"/>
</dbReference>
<evidence type="ECO:0000256" key="6">
    <source>
        <dbReference type="ARBA" id="ARBA00022816"/>
    </source>
</evidence>
<keyword evidence="12" id="KW-0539">Nucleus</keyword>
<feature type="transmembrane region" description="Helical" evidence="14">
    <location>
        <begin position="148"/>
        <end position="169"/>
    </location>
</feature>
<dbReference type="PANTHER" id="PTHR13269:SF6">
    <property type="entry name" value="NUCLEOPORIN NDC1"/>
    <property type="match status" value="1"/>
</dbReference>
<dbReference type="GO" id="GO:0005816">
    <property type="term" value="C:spindle pole body"/>
    <property type="evidence" value="ECO:0007669"/>
    <property type="project" value="TreeGrafter"/>
</dbReference>
<evidence type="ECO:0000256" key="11">
    <source>
        <dbReference type="ARBA" id="ARBA00023136"/>
    </source>
</evidence>
<dbReference type="EMBL" id="QJNU01000031">
    <property type="protein sequence ID" value="RYP09708.1"/>
    <property type="molecule type" value="Genomic_DNA"/>
</dbReference>
<dbReference type="GO" id="GO:0006999">
    <property type="term" value="P:nuclear pore organization"/>
    <property type="evidence" value="ECO:0007669"/>
    <property type="project" value="TreeGrafter"/>
</dbReference>
<keyword evidence="11 14" id="KW-0472">Membrane</keyword>
<evidence type="ECO:0000256" key="13">
    <source>
        <dbReference type="SAM" id="MobiDB-lite"/>
    </source>
</evidence>
<protein>
    <recommendedName>
        <fullName evidence="17">Nucleoporin NDC1</fullName>
    </recommendedName>
</protein>
<dbReference type="GO" id="GO:0051028">
    <property type="term" value="P:mRNA transport"/>
    <property type="evidence" value="ECO:0007669"/>
    <property type="project" value="UniProtKB-KW"/>
</dbReference>
<evidence type="ECO:0000256" key="9">
    <source>
        <dbReference type="ARBA" id="ARBA00023010"/>
    </source>
</evidence>
<keyword evidence="16" id="KW-1185">Reference proteome</keyword>
<dbReference type="Pfam" id="PF09531">
    <property type="entry name" value="Ndc1_Nup"/>
    <property type="match status" value="1"/>
</dbReference>
<accession>A0A4Q4TSH5</accession>
<evidence type="ECO:0000313" key="15">
    <source>
        <dbReference type="EMBL" id="RYP09708.1"/>
    </source>
</evidence>
<evidence type="ECO:0000256" key="2">
    <source>
        <dbReference type="ARBA" id="ARBA00004567"/>
    </source>
</evidence>
<feature type="compositionally biased region" description="Low complexity" evidence="13">
    <location>
        <begin position="388"/>
        <end position="397"/>
    </location>
</feature>
<dbReference type="GO" id="GO:0106166">
    <property type="term" value="F:spindle pole body-nuclear membrane anchor activity"/>
    <property type="evidence" value="ECO:0007669"/>
    <property type="project" value="TreeGrafter"/>
</dbReference>
<evidence type="ECO:0000256" key="14">
    <source>
        <dbReference type="SAM" id="Phobius"/>
    </source>
</evidence>
<keyword evidence="7" id="KW-0653">Protein transport</keyword>
<keyword evidence="9" id="KW-0811">Translocation</keyword>
<keyword evidence="6" id="KW-0509">mRNA transport</keyword>
<comment type="caution">
    <text evidence="15">The sequence shown here is derived from an EMBL/GenBank/DDBJ whole genome shotgun (WGS) entry which is preliminary data.</text>
</comment>
<comment type="subcellular location">
    <subcellularLocation>
        <location evidence="1">Nucleus membrane</location>
        <topology evidence="1">Multi-pass membrane protein</topology>
    </subcellularLocation>
    <subcellularLocation>
        <location evidence="2">Nucleus</location>
        <location evidence="2">Nuclear pore complex</location>
    </subcellularLocation>
</comment>